<dbReference type="EC" id="3.1.-.-" evidence="2"/>
<comment type="caution">
    <text evidence="2">The sequence shown here is derived from an EMBL/GenBank/DDBJ whole genome shotgun (WGS) entry which is preliminary data.</text>
</comment>
<dbReference type="AlphaFoldDB" id="A0A4Y7R9U8"/>
<evidence type="ECO:0000313" key="3">
    <source>
        <dbReference type="Proteomes" id="UP000298324"/>
    </source>
</evidence>
<dbReference type="CDD" id="cd07385">
    <property type="entry name" value="MPP_YkuE_C"/>
    <property type="match status" value="1"/>
</dbReference>
<reference evidence="2 3" key="1">
    <citation type="journal article" date="2018" name="Environ. Microbiol.">
        <title>Novel energy conservation strategies and behaviour of Pelotomaculum schinkii driving syntrophic propionate catabolism.</title>
        <authorList>
            <person name="Hidalgo-Ahumada C.A.P."/>
            <person name="Nobu M.K."/>
            <person name="Narihiro T."/>
            <person name="Tamaki H."/>
            <person name="Liu W.T."/>
            <person name="Kamagata Y."/>
            <person name="Stams A.J.M."/>
            <person name="Imachi H."/>
            <person name="Sousa D.Z."/>
        </authorList>
    </citation>
    <scope>NUCLEOTIDE SEQUENCE [LARGE SCALE GENOMIC DNA]</scope>
    <source>
        <strain evidence="2 3">HH</strain>
    </source>
</reference>
<dbReference type="InterPro" id="IPR004843">
    <property type="entry name" value="Calcineurin-like_PHP"/>
</dbReference>
<dbReference type="PANTHER" id="PTHR31302">
    <property type="entry name" value="TRANSMEMBRANE PROTEIN WITH METALLOPHOSPHOESTERASE DOMAIN-RELATED"/>
    <property type="match status" value="1"/>
</dbReference>
<evidence type="ECO:0000313" key="2">
    <source>
        <dbReference type="EMBL" id="TEB05552.1"/>
    </source>
</evidence>
<dbReference type="InterPro" id="IPR051158">
    <property type="entry name" value="Metallophosphoesterase_sf"/>
</dbReference>
<dbReference type="SUPFAM" id="SSF56300">
    <property type="entry name" value="Metallo-dependent phosphatases"/>
    <property type="match status" value="1"/>
</dbReference>
<dbReference type="PANTHER" id="PTHR31302:SF25">
    <property type="entry name" value="PHOSPHOESTERASE"/>
    <property type="match status" value="1"/>
</dbReference>
<sequence length="277" mass="30185">MGEIFSLEWIPATAGFSGCVLYSKLIERLWLDVRKLRIPLNRLPASFSEFRIALFSDIHLGFFFSGKDLSSVVKVVNELNPDTICFTGDFLNSVSSLKALESGVAALAELTAPFGKYAVLGNHDYMAGPNHVINGLERGGFHVLINKHAAIQKDGDRLFLTGLDSISKGKPNLETAIHGIPEAACNILLAHEPDIADAISKFPVSLQLSGHSHGGQVRLPFIGPVITTGLGRKYHSGIYKINELILYTNRGLGTTVLPVRFMCRPEITIITLAHNLP</sequence>
<accession>A0A4Y7R9U8</accession>
<protein>
    <submittedName>
        <fullName evidence="2">Putative metallophosphoesterase</fullName>
        <ecNumber evidence="2">3.1.-.-</ecNumber>
    </submittedName>
</protein>
<evidence type="ECO:0000259" key="1">
    <source>
        <dbReference type="Pfam" id="PF00149"/>
    </source>
</evidence>
<organism evidence="2 3">
    <name type="scientific">Pelotomaculum schinkii</name>
    <dbReference type="NCBI Taxonomy" id="78350"/>
    <lineage>
        <taxon>Bacteria</taxon>
        <taxon>Bacillati</taxon>
        <taxon>Bacillota</taxon>
        <taxon>Clostridia</taxon>
        <taxon>Eubacteriales</taxon>
        <taxon>Desulfotomaculaceae</taxon>
        <taxon>Pelotomaculum</taxon>
    </lineage>
</organism>
<name>A0A4Y7R9U8_9FIRM</name>
<dbReference type="GO" id="GO:0009245">
    <property type="term" value="P:lipid A biosynthetic process"/>
    <property type="evidence" value="ECO:0007669"/>
    <property type="project" value="TreeGrafter"/>
</dbReference>
<dbReference type="Pfam" id="PF00149">
    <property type="entry name" value="Metallophos"/>
    <property type="match status" value="1"/>
</dbReference>
<gene>
    <name evidence="2" type="ORF">Psch_02593</name>
</gene>
<dbReference type="Gene3D" id="3.60.21.10">
    <property type="match status" value="1"/>
</dbReference>
<dbReference type="GO" id="GO:0016020">
    <property type="term" value="C:membrane"/>
    <property type="evidence" value="ECO:0007669"/>
    <property type="project" value="GOC"/>
</dbReference>
<dbReference type="InterPro" id="IPR029052">
    <property type="entry name" value="Metallo-depent_PP-like"/>
</dbReference>
<keyword evidence="2" id="KW-0378">Hydrolase</keyword>
<keyword evidence="3" id="KW-1185">Reference proteome</keyword>
<feature type="domain" description="Calcineurin-like phosphoesterase" evidence="1">
    <location>
        <begin position="50"/>
        <end position="214"/>
    </location>
</feature>
<dbReference type="RefSeq" id="WP_190240558.1">
    <property type="nucleotide sequence ID" value="NZ_QFGA01000002.1"/>
</dbReference>
<dbReference type="Proteomes" id="UP000298324">
    <property type="component" value="Unassembled WGS sequence"/>
</dbReference>
<dbReference type="GO" id="GO:0008758">
    <property type="term" value="F:UDP-2,3-diacylglucosamine hydrolase activity"/>
    <property type="evidence" value="ECO:0007669"/>
    <property type="project" value="TreeGrafter"/>
</dbReference>
<proteinExistence type="predicted"/>
<dbReference type="EMBL" id="QFGA01000002">
    <property type="protein sequence ID" value="TEB05552.1"/>
    <property type="molecule type" value="Genomic_DNA"/>
</dbReference>